<evidence type="ECO:0000313" key="2">
    <source>
        <dbReference type="Proteomes" id="UP000326837"/>
    </source>
</evidence>
<evidence type="ECO:0000313" key="1">
    <source>
        <dbReference type="EMBL" id="BBO31545.1"/>
    </source>
</evidence>
<dbReference type="Proteomes" id="UP000326837">
    <property type="component" value="Chromosome"/>
</dbReference>
<sequence length="60" mass="6692">MLDGDENRRHYYYAGANFGAKRGEGRILEETGRLGALSDNFVIRERTAVACKGFQVVKLA</sequence>
<dbReference type="AlphaFoldDB" id="A0A5K7X576"/>
<proteinExistence type="predicted"/>
<dbReference type="EMBL" id="AP021861">
    <property type="protein sequence ID" value="BBO31545.1"/>
    <property type="molecule type" value="Genomic_DNA"/>
</dbReference>
<organism evidence="1 2">
    <name type="scientific">Lacipirellula parvula</name>
    <dbReference type="NCBI Taxonomy" id="2650471"/>
    <lineage>
        <taxon>Bacteria</taxon>
        <taxon>Pseudomonadati</taxon>
        <taxon>Planctomycetota</taxon>
        <taxon>Planctomycetia</taxon>
        <taxon>Pirellulales</taxon>
        <taxon>Lacipirellulaceae</taxon>
        <taxon>Lacipirellula</taxon>
    </lineage>
</organism>
<name>A0A5K7X576_9BACT</name>
<dbReference type="KEGG" id="lpav:PLANPX_1157"/>
<protein>
    <submittedName>
        <fullName evidence="1">Uncharacterized protein</fullName>
    </submittedName>
</protein>
<keyword evidence="2" id="KW-1185">Reference proteome</keyword>
<reference evidence="2" key="1">
    <citation type="submission" date="2019-10" db="EMBL/GenBank/DDBJ databases">
        <title>Lacipirellula parvula gen. nov., sp. nov., representing a lineage of planctomycetes widespread in freshwater anoxic habitats, and description of the family Lacipirellulaceae.</title>
        <authorList>
            <person name="Dedysh S.N."/>
            <person name="Kulichevskaya I.S."/>
            <person name="Beletsky A.V."/>
            <person name="Rakitin A.L."/>
            <person name="Mardanov A.V."/>
            <person name="Ivanova A.A."/>
            <person name="Saltykova V.X."/>
            <person name="Rijpstra W.I.C."/>
            <person name="Sinninghe Damste J.S."/>
            <person name="Ravin N.V."/>
        </authorList>
    </citation>
    <scope>NUCLEOTIDE SEQUENCE [LARGE SCALE GENOMIC DNA]</scope>
    <source>
        <strain evidence="2">PX69</strain>
    </source>
</reference>
<gene>
    <name evidence="1" type="ORF">PLANPX_1157</name>
</gene>
<accession>A0A5K7X576</accession>